<evidence type="ECO:0000313" key="5">
    <source>
        <dbReference type="Proteomes" id="UP000440668"/>
    </source>
</evidence>
<dbReference type="EMBL" id="WMKA01000004">
    <property type="protein sequence ID" value="MTG87901.1"/>
    <property type="molecule type" value="Genomic_DNA"/>
</dbReference>
<evidence type="ECO:0000259" key="3">
    <source>
        <dbReference type="Pfam" id="PF13360"/>
    </source>
</evidence>
<dbReference type="Proteomes" id="UP000440668">
    <property type="component" value="Unassembled WGS sequence"/>
</dbReference>
<dbReference type="InterPro" id="IPR002372">
    <property type="entry name" value="PQQ_rpt_dom"/>
</dbReference>
<dbReference type="RefSeq" id="WP_155098174.1">
    <property type="nucleotide sequence ID" value="NZ_WMKA01000004.1"/>
</dbReference>
<keyword evidence="2" id="KW-0812">Transmembrane</keyword>
<protein>
    <submittedName>
        <fullName evidence="4">PQQ-binding-like beta-propeller repeat protein</fullName>
    </submittedName>
</protein>
<comment type="caution">
    <text evidence="4">The sequence shown here is derived from an EMBL/GenBank/DDBJ whole genome shotgun (WGS) entry which is preliminary data.</text>
</comment>
<feature type="compositionally biased region" description="Low complexity" evidence="1">
    <location>
        <begin position="92"/>
        <end position="109"/>
    </location>
</feature>
<dbReference type="SUPFAM" id="SSF50998">
    <property type="entry name" value="Quinoprotein alcohol dehydrogenase-like"/>
    <property type="match status" value="2"/>
</dbReference>
<dbReference type="AlphaFoldDB" id="A0A6N7ZEQ8"/>
<feature type="region of interest" description="Disordered" evidence="1">
    <location>
        <begin position="1"/>
        <end position="70"/>
    </location>
</feature>
<dbReference type="Pfam" id="PF13360">
    <property type="entry name" value="PQQ_2"/>
    <property type="match status" value="1"/>
</dbReference>
<keyword evidence="2" id="KW-0472">Membrane</keyword>
<keyword evidence="2" id="KW-1133">Transmembrane helix</keyword>
<evidence type="ECO:0000256" key="2">
    <source>
        <dbReference type="SAM" id="Phobius"/>
    </source>
</evidence>
<feature type="domain" description="Pyrrolo-quinoline quinone repeat" evidence="3">
    <location>
        <begin position="392"/>
        <end position="553"/>
    </location>
</feature>
<evidence type="ECO:0000313" key="4">
    <source>
        <dbReference type="EMBL" id="MTG87901.1"/>
    </source>
</evidence>
<proteinExistence type="predicted"/>
<feature type="region of interest" description="Disordered" evidence="1">
    <location>
        <begin position="92"/>
        <end position="111"/>
    </location>
</feature>
<feature type="compositionally biased region" description="Low complexity" evidence="1">
    <location>
        <begin position="33"/>
        <end position="67"/>
    </location>
</feature>
<name>A0A6N7ZEQ8_9MICO</name>
<feature type="transmembrane region" description="Helical" evidence="2">
    <location>
        <begin position="75"/>
        <end position="93"/>
    </location>
</feature>
<sequence length="575" mass="59062">MSRRRRPDPVTIAFTLDEATPADDARHDDAAEGGTPDARADADAASTGSASTDPAGPAAGPAPAAARSARRRRRAAVGAVLAAVLTLGGMAAVDAASSRSSTETQRRSTGGVDALATAPVEVWSAPGPQAGALATLPGLLVVVRDDEAVAHDLDTGTVRWAVPLPPTSRCGGELELALTAPVPDETLVCVTDDVPSPLASRTLLTTTTGEAVDTTAASPAPQVTVLDADGTATTRTLDAARGWSAPGPDGTVARFRRVGDTPAAPVPTDPTTGLPTDVSAGRAAVVTLEDARTGTVRWEHELPFVAGEGDCRPYSPTEDTTYADLDSGTVSRSAGLVAVRGCGVDARFTPEGTRVDDPEAPADAVRRLPDDALLRVDARESAAADGTGAAAVLEPDGALRWEPPGEVLVPIATDGTARDLVLTRQVTDLVAHDAAGRTRWETGEVNSPEIAYVVADGVAVVLQGMRSVLVGVDVETGRTLWTRTIDELVDDGAGPTVAPGMLHVGQAFTDGARALLAVSAWEDDEHSTTRLVALDLRDGAVAWSTDTATSTRYAAVQGSLLQLRLGDDPTVTRLG</sequence>
<evidence type="ECO:0000256" key="1">
    <source>
        <dbReference type="SAM" id="MobiDB-lite"/>
    </source>
</evidence>
<dbReference type="InterPro" id="IPR011047">
    <property type="entry name" value="Quinoprotein_ADH-like_sf"/>
</dbReference>
<dbReference type="InterPro" id="IPR015943">
    <property type="entry name" value="WD40/YVTN_repeat-like_dom_sf"/>
</dbReference>
<gene>
    <name evidence="4" type="ORF">GJV82_02865</name>
</gene>
<reference evidence="4 5" key="1">
    <citation type="submission" date="2019-11" db="EMBL/GenBank/DDBJ databases">
        <title>Cellulosimicrobium composti sp. nov. isolated from a compost.</title>
        <authorList>
            <person name="Yang Y."/>
        </authorList>
    </citation>
    <scope>NUCLEOTIDE SEQUENCE [LARGE SCALE GENOMIC DNA]</scope>
    <source>
        <strain evidence="4 5">BIT-GX5</strain>
    </source>
</reference>
<accession>A0A6N7ZEQ8</accession>
<dbReference type="Gene3D" id="2.130.10.10">
    <property type="entry name" value="YVTN repeat-like/Quinoprotein amine dehydrogenase"/>
    <property type="match status" value="1"/>
</dbReference>
<organism evidence="4 5">
    <name type="scientific">Cellulosimicrobium composti</name>
    <dbReference type="NCBI Taxonomy" id="2672572"/>
    <lineage>
        <taxon>Bacteria</taxon>
        <taxon>Bacillati</taxon>
        <taxon>Actinomycetota</taxon>
        <taxon>Actinomycetes</taxon>
        <taxon>Micrococcales</taxon>
        <taxon>Promicromonosporaceae</taxon>
        <taxon>Cellulosimicrobium</taxon>
    </lineage>
</organism>